<sequence>MERLEDLFDVLRTLLLNTVGIMVSELGFSGAELSSFVVSSETIERVTNPPNRNLLGALPCACITGFMFG</sequence>
<keyword evidence="2" id="KW-1185">Reference proteome</keyword>
<dbReference type="AlphaFoldDB" id="A0A392QU41"/>
<evidence type="ECO:0000313" key="1">
    <source>
        <dbReference type="EMBL" id="MCI27110.1"/>
    </source>
</evidence>
<feature type="non-terminal residue" evidence="1">
    <location>
        <position position="69"/>
    </location>
</feature>
<organism evidence="1 2">
    <name type="scientific">Trifolium medium</name>
    <dbReference type="NCBI Taxonomy" id="97028"/>
    <lineage>
        <taxon>Eukaryota</taxon>
        <taxon>Viridiplantae</taxon>
        <taxon>Streptophyta</taxon>
        <taxon>Embryophyta</taxon>
        <taxon>Tracheophyta</taxon>
        <taxon>Spermatophyta</taxon>
        <taxon>Magnoliopsida</taxon>
        <taxon>eudicotyledons</taxon>
        <taxon>Gunneridae</taxon>
        <taxon>Pentapetalae</taxon>
        <taxon>rosids</taxon>
        <taxon>fabids</taxon>
        <taxon>Fabales</taxon>
        <taxon>Fabaceae</taxon>
        <taxon>Papilionoideae</taxon>
        <taxon>50 kb inversion clade</taxon>
        <taxon>NPAAA clade</taxon>
        <taxon>Hologalegina</taxon>
        <taxon>IRL clade</taxon>
        <taxon>Trifolieae</taxon>
        <taxon>Trifolium</taxon>
    </lineage>
</organism>
<dbReference type="Proteomes" id="UP000265520">
    <property type="component" value="Unassembled WGS sequence"/>
</dbReference>
<name>A0A392QU41_9FABA</name>
<evidence type="ECO:0000313" key="2">
    <source>
        <dbReference type="Proteomes" id="UP000265520"/>
    </source>
</evidence>
<protein>
    <submittedName>
        <fullName evidence="1">Uncharacterized protein</fullName>
    </submittedName>
</protein>
<reference evidence="1 2" key="1">
    <citation type="journal article" date="2018" name="Front. Plant Sci.">
        <title>Red Clover (Trifolium pratense) and Zigzag Clover (T. medium) - A Picture of Genomic Similarities and Differences.</title>
        <authorList>
            <person name="Dluhosova J."/>
            <person name="Istvanek J."/>
            <person name="Nedelnik J."/>
            <person name="Repkova J."/>
        </authorList>
    </citation>
    <scope>NUCLEOTIDE SEQUENCE [LARGE SCALE GENOMIC DNA]</scope>
    <source>
        <strain evidence="2">cv. 10/8</strain>
        <tissue evidence="1">Leaf</tissue>
    </source>
</reference>
<dbReference type="EMBL" id="LXQA010157428">
    <property type="protein sequence ID" value="MCI27110.1"/>
    <property type="molecule type" value="Genomic_DNA"/>
</dbReference>
<proteinExistence type="predicted"/>
<accession>A0A392QU41</accession>
<comment type="caution">
    <text evidence="1">The sequence shown here is derived from an EMBL/GenBank/DDBJ whole genome shotgun (WGS) entry which is preliminary data.</text>
</comment>